<dbReference type="InterPro" id="IPR039420">
    <property type="entry name" value="WalR-like"/>
</dbReference>
<evidence type="ECO:0000256" key="2">
    <source>
        <dbReference type="ARBA" id="ARBA00023015"/>
    </source>
</evidence>
<dbReference type="PRINTS" id="PR00038">
    <property type="entry name" value="HTHLUXR"/>
</dbReference>
<evidence type="ECO:0000259" key="7">
    <source>
        <dbReference type="PROSITE" id="PS50110"/>
    </source>
</evidence>
<dbReference type="PROSITE" id="PS50110">
    <property type="entry name" value="RESPONSE_REGULATORY"/>
    <property type="match status" value="1"/>
</dbReference>
<dbReference type="InterPro" id="IPR011006">
    <property type="entry name" value="CheY-like_superfamily"/>
</dbReference>
<feature type="domain" description="Response regulatory" evidence="7">
    <location>
        <begin position="3"/>
        <end position="119"/>
    </location>
</feature>
<dbReference type="AlphaFoldDB" id="A0A518N3E7"/>
<accession>A0A518N3E7</accession>
<keyword evidence="2" id="KW-0805">Transcription regulation</keyword>
<dbReference type="SUPFAM" id="SSF46894">
    <property type="entry name" value="C-terminal effector domain of the bipartite response regulators"/>
    <property type="match status" value="1"/>
</dbReference>
<feature type="domain" description="HTH luxR-type" evidence="6">
    <location>
        <begin position="142"/>
        <end position="207"/>
    </location>
</feature>
<dbReference type="GO" id="GO:0006355">
    <property type="term" value="P:regulation of DNA-templated transcription"/>
    <property type="evidence" value="ECO:0007669"/>
    <property type="project" value="InterPro"/>
</dbReference>
<name>A0A518N3E7_9GAMM</name>
<evidence type="ECO:0000313" key="8">
    <source>
        <dbReference type="EMBL" id="QDW66432.1"/>
    </source>
</evidence>
<keyword evidence="3" id="KW-0238">DNA-binding</keyword>
<dbReference type="PANTHER" id="PTHR43214:SF41">
    <property type="entry name" value="NITRATE_NITRITE RESPONSE REGULATOR PROTEIN NARP"/>
    <property type="match status" value="1"/>
</dbReference>
<feature type="modified residue" description="4-aspartylphosphate" evidence="5">
    <location>
        <position position="54"/>
    </location>
</feature>
<dbReference type="PROSITE" id="PS50043">
    <property type="entry name" value="HTH_LUXR_2"/>
    <property type="match status" value="1"/>
</dbReference>
<dbReference type="InterPro" id="IPR001789">
    <property type="entry name" value="Sig_transdc_resp-reg_receiver"/>
</dbReference>
<keyword evidence="9" id="KW-1185">Reference proteome</keyword>
<dbReference type="GO" id="GO:0000160">
    <property type="term" value="P:phosphorelay signal transduction system"/>
    <property type="evidence" value="ECO:0007669"/>
    <property type="project" value="InterPro"/>
</dbReference>
<dbReference type="EMBL" id="CP042218">
    <property type="protein sequence ID" value="QDW66432.1"/>
    <property type="molecule type" value="Genomic_DNA"/>
</dbReference>
<dbReference type="SMART" id="SM00421">
    <property type="entry name" value="HTH_LUXR"/>
    <property type="match status" value="1"/>
</dbReference>
<sequence length="210" mass="22764">MIRILIADDHAIFRQGLARLIGGTPGMGLVGEAANGHEVLDGVRALSPDVLLLDLSMPGPGGVDLIKRLRKEAPGVPVLVLTVHDETELARRTIRAGAAGYLTKDGEPEDMLDAVRAVARGGNYVAQQMAARLLYDQLRPDAGAPHRVLSNREYQVFTELARGVPIATIGERLHISPKTVSTHKVRILQKLGLSGDAELIRYALRHRLVE</sequence>
<dbReference type="InterPro" id="IPR016032">
    <property type="entry name" value="Sig_transdc_resp-reg_C-effctor"/>
</dbReference>
<keyword evidence="1 5" id="KW-0597">Phosphoprotein</keyword>
<dbReference type="Pfam" id="PF00072">
    <property type="entry name" value="Response_reg"/>
    <property type="match status" value="1"/>
</dbReference>
<evidence type="ECO:0000256" key="1">
    <source>
        <dbReference type="ARBA" id="ARBA00022553"/>
    </source>
</evidence>
<dbReference type="OrthoDB" id="9796655at2"/>
<dbReference type="InterPro" id="IPR000792">
    <property type="entry name" value="Tscrpt_reg_LuxR_C"/>
</dbReference>
<protein>
    <submittedName>
        <fullName evidence="8">Response regulator transcription factor</fullName>
    </submittedName>
</protein>
<dbReference type="Proteomes" id="UP000316584">
    <property type="component" value="Chromosome"/>
</dbReference>
<dbReference type="InterPro" id="IPR058245">
    <property type="entry name" value="NreC/VraR/RcsB-like_REC"/>
</dbReference>
<dbReference type="GO" id="GO:0003677">
    <property type="term" value="F:DNA binding"/>
    <property type="evidence" value="ECO:0007669"/>
    <property type="project" value="UniProtKB-KW"/>
</dbReference>
<dbReference type="CDD" id="cd06170">
    <property type="entry name" value="LuxR_C_like"/>
    <property type="match status" value="1"/>
</dbReference>
<dbReference type="Gene3D" id="3.40.50.2300">
    <property type="match status" value="1"/>
</dbReference>
<dbReference type="PANTHER" id="PTHR43214">
    <property type="entry name" value="TWO-COMPONENT RESPONSE REGULATOR"/>
    <property type="match status" value="1"/>
</dbReference>
<evidence type="ECO:0000256" key="4">
    <source>
        <dbReference type="ARBA" id="ARBA00023163"/>
    </source>
</evidence>
<dbReference type="Pfam" id="PF00196">
    <property type="entry name" value="GerE"/>
    <property type="match status" value="1"/>
</dbReference>
<dbReference type="RefSeq" id="WP_144891173.1">
    <property type="nucleotide sequence ID" value="NZ_CP042218.1"/>
</dbReference>
<dbReference type="SMART" id="SM00448">
    <property type="entry name" value="REC"/>
    <property type="match status" value="1"/>
</dbReference>
<dbReference type="SUPFAM" id="SSF52172">
    <property type="entry name" value="CheY-like"/>
    <property type="match status" value="1"/>
</dbReference>
<organism evidence="8 9">
    <name type="scientific">Luteimonas granuli</name>
    <dbReference type="NCBI Taxonomy" id="1176533"/>
    <lineage>
        <taxon>Bacteria</taxon>
        <taxon>Pseudomonadati</taxon>
        <taxon>Pseudomonadota</taxon>
        <taxon>Gammaproteobacteria</taxon>
        <taxon>Lysobacterales</taxon>
        <taxon>Lysobacteraceae</taxon>
        <taxon>Luteimonas</taxon>
    </lineage>
</organism>
<evidence type="ECO:0000313" key="9">
    <source>
        <dbReference type="Proteomes" id="UP000316584"/>
    </source>
</evidence>
<dbReference type="CDD" id="cd17535">
    <property type="entry name" value="REC_NarL-like"/>
    <property type="match status" value="1"/>
</dbReference>
<evidence type="ECO:0000259" key="6">
    <source>
        <dbReference type="PROSITE" id="PS50043"/>
    </source>
</evidence>
<dbReference type="KEGG" id="lug:FPZ22_05585"/>
<proteinExistence type="predicted"/>
<evidence type="ECO:0000256" key="3">
    <source>
        <dbReference type="ARBA" id="ARBA00023125"/>
    </source>
</evidence>
<reference evidence="8 9" key="1">
    <citation type="submission" date="2019-07" db="EMBL/GenBank/DDBJ databases">
        <title>Full genome sequence of Luteimonas sp. Gr-4.</title>
        <authorList>
            <person name="Im W.-T."/>
        </authorList>
    </citation>
    <scope>NUCLEOTIDE SEQUENCE [LARGE SCALE GENOMIC DNA]</scope>
    <source>
        <strain evidence="8 9">Gr-4</strain>
    </source>
</reference>
<gene>
    <name evidence="8" type="ORF">FPZ22_05585</name>
</gene>
<keyword evidence="4" id="KW-0804">Transcription</keyword>
<evidence type="ECO:0000256" key="5">
    <source>
        <dbReference type="PROSITE-ProRule" id="PRU00169"/>
    </source>
</evidence>